<evidence type="ECO:0000313" key="1">
    <source>
        <dbReference type="EMBL" id="KAG8184969.1"/>
    </source>
</evidence>
<keyword evidence="2" id="KW-1185">Reference proteome</keyword>
<comment type="caution">
    <text evidence="1">The sequence shown here is derived from an EMBL/GenBank/DDBJ whole genome shotgun (WGS) entry which is preliminary data.</text>
</comment>
<organism evidence="1 2">
    <name type="scientific">Oedothorax gibbosus</name>
    <dbReference type="NCBI Taxonomy" id="931172"/>
    <lineage>
        <taxon>Eukaryota</taxon>
        <taxon>Metazoa</taxon>
        <taxon>Ecdysozoa</taxon>
        <taxon>Arthropoda</taxon>
        <taxon>Chelicerata</taxon>
        <taxon>Arachnida</taxon>
        <taxon>Araneae</taxon>
        <taxon>Araneomorphae</taxon>
        <taxon>Entelegynae</taxon>
        <taxon>Araneoidea</taxon>
        <taxon>Linyphiidae</taxon>
        <taxon>Erigoninae</taxon>
        <taxon>Oedothorax</taxon>
    </lineage>
</organism>
<dbReference type="AlphaFoldDB" id="A0AAV6UL11"/>
<protein>
    <submittedName>
        <fullName evidence="1">Uncharacterized protein</fullName>
    </submittedName>
</protein>
<gene>
    <name evidence="1" type="ORF">JTE90_020015</name>
</gene>
<reference evidence="1 2" key="1">
    <citation type="journal article" date="2022" name="Nat. Ecol. Evol.">
        <title>A masculinizing supergene underlies an exaggerated male reproductive morph in a spider.</title>
        <authorList>
            <person name="Hendrickx F."/>
            <person name="De Corte Z."/>
            <person name="Sonet G."/>
            <person name="Van Belleghem S.M."/>
            <person name="Kostlbacher S."/>
            <person name="Vangestel C."/>
        </authorList>
    </citation>
    <scope>NUCLEOTIDE SEQUENCE [LARGE SCALE GENOMIC DNA]</scope>
    <source>
        <strain evidence="1">W744_W776</strain>
    </source>
</reference>
<proteinExistence type="predicted"/>
<accession>A0AAV6UL11</accession>
<dbReference type="Proteomes" id="UP000827092">
    <property type="component" value="Unassembled WGS sequence"/>
</dbReference>
<dbReference type="EMBL" id="JAFNEN010000352">
    <property type="protein sequence ID" value="KAG8184969.1"/>
    <property type="molecule type" value="Genomic_DNA"/>
</dbReference>
<evidence type="ECO:0000313" key="2">
    <source>
        <dbReference type="Proteomes" id="UP000827092"/>
    </source>
</evidence>
<sequence length="217" mass="24332">MNKNRYHGHRVISSGIKRRLSTFGNSTSFLLTRHRFARATPLVEQQNKKVRTSLHYLAIIESYSDARHPVREHPRESRLSNYPCRKVSETGAECGGTKNGKRFGGGIKGMRLIALIAGFQGSSEMDTDFSECAATLPAIVSWRNSMYPCTLGLTYSELRKIGVSGHTPLFLWAVRIKLETLWRFSRPWAGPLYGTGSLLSETESVHDQTTGERATQI</sequence>
<name>A0AAV6UL11_9ARAC</name>